<evidence type="ECO:0000313" key="2">
    <source>
        <dbReference type="EMBL" id="BAT14615.1"/>
    </source>
</evidence>
<gene>
    <name evidence="2" type="ordered locus">Os11g0582801</name>
    <name evidence="2" type="ORF">OSNPB_110582801</name>
</gene>
<name>A0A0P0Y4H6_ORYSJ</name>
<dbReference type="EMBL" id="AP014967">
    <property type="protein sequence ID" value="BAT14615.1"/>
    <property type="molecule type" value="Genomic_DNA"/>
</dbReference>
<feature type="non-terminal residue" evidence="2">
    <location>
        <position position="86"/>
    </location>
</feature>
<dbReference type="InParanoid" id="A0A0P0Y4H6"/>
<dbReference type="PaxDb" id="39947-A0A0P0Y4H6"/>
<reference evidence="2 3" key="3">
    <citation type="journal article" date="2013" name="Rice">
        <title>Improvement of the Oryza sativa Nipponbare reference genome using next generation sequence and optical map data.</title>
        <authorList>
            <person name="Kawahara Y."/>
            <person name="de la Bastide M."/>
            <person name="Hamilton J.P."/>
            <person name="Kanamori H."/>
            <person name="McCombie W.R."/>
            <person name="Ouyang S."/>
            <person name="Schwartz D.C."/>
            <person name="Tanaka T."/>
            <person name="Wu J."/>
            <person name="Zhou S."/>
            <person name="Childs K.L."/>
            <person name="Davidson R.M."/>
            <person name="Lin H."/>
            <person name="Quesada-Ocampo L."/>
            <person name="Vaillancourt B."/>
            <person name="Sakai H."/>
            <person name="Lee S.S."/>
            <person name="Kim J."/>
            <person name="Numa H."/>
            <person name="Itoh T."/>
            <person name="Buell C.R."/>
            <person name="Matsumoto T."/>
        </authorList>
    </citation>
    <scope>NUCLEOTIDE SEQUENCE [LARGE SCALE GENOMIC DNA]</scope>
    <source>
        <strain evidence="3">cv. Nipponbare</strain>
    </source>
</reference>
<feature type="compositionally biased region" description="Low complexity" evidence="1">
    <location>
        <begin position="71"/>
        <end position="86"/>
    </location>
</feature>
<reference evidence="2 3" key="2">
    <citation type="journal article" date="2013" name="Plant Cell Physiol.">
        <title>Rice Annotation Project Database (RAP-DB): an integrative and interactive database for rice genomics.</title>
        <authorList>
            <person name="Sakai H."/>
            <person name="Lee S.S."/>
            <person name="Tanaka T."/>
            <person name="Numa H."/>
            <person name="Kim J."/>
            <person name="Kawahara Y."/>
            <person name="Wakimoto H."/>
            <person name="Yang C.C."/>
            <person name="Iwamoto M."/>
            <person name="Abe T."/>
            <person name="Yamada Y."/>
            <person name="Muto A."/>
            <person name="Inokuchi H."/>
            <person name="Ikemura T."/>
            <person name="Matsumoto T."/>
            <person name="Sasaki T."/>
            <person name="Itoh T."/>
        </authorList>
    </citation>
    <scope>NUCLEOTIDE SEQUENCE [LARGE SCALE GENOMIC DNA]</scope>
    <source>
        <strain evidence="3">cv. Nipponbare</strain>
    </source>
</reference>
<dbReference type="Gramene" id="Os11t0582801-00">
    <property type="protein sequence ID" value="Os11t0582801-00"/>
    <property type="gene ID" value="Os11g0582801"/>
</dbReference>
<organism evidence="2 3">
    <name type="scientific">Oryza sativa subsp. japonica</name>
    <name type="common">Rice</name>
    <dbReference type="NCBI Taxonomy" id="39947"/>
    <lineage>
        <taxon>Eukaryota</taxon>
        <taxon>Viridiplantae</taxon>
        <taxon>Streptophyta</taxon>
        <taxon>Embryophyta</taxon>
        <taxon>Tracheophyta</taxon>
        <taxon>Spermatophyta</taxon>
        <taxon>Magnoliopsida</taxon>
        <taxon>Liliopsida</taxon>
        <taxon>Poales</taxon>
        <taxon>Poaceae</taxon>
        <taxon>BOP clade</taxon>
        <taxon>Oryzoideae</taxon>
        <taxon>Oryzeae</taxon>
        <taxon>Oryzinae</taxon>
        <taxon>Oryza</taxon>
        <taxon>Oryza sativa</taxon>
    </lineage>
</organism>
<sequence length="86" mass="8868">YSPSPNLREASRRRRRLPVAIGGGDAYCEPKRCDASRRRRRSELGGSDKPTTAAGGGVGGSERHGDAKQPVAAEASEGGVAASTSS</sequence>
<dbReference type="AlphaFoldDB" id="A0A0P0Y4H6"/>
<evidence type="ECO:0000313" key="3">
    <source>
        <dbReference type="Proteomes" id="UP000059680"/>
    </source>
</evidence>
<evidence type="ECO:0000256" key="1">
    <source>
        <dbReference type="SAM" id="MobiDB-lite"/>
    </source>
</evidence>
<dbReference type="Proteomes" id="UP000059680">
    <property type="component" value="Chromosome 11"/>
</dbReference>
<accession>A0A0P0Y4H6</accession>
<reference evidence="3" key="1">
    <citation type="journal article" date="2005" name="Nature">
        <title>The map-based sequence of the rice genome.</title>
        <authorList>
            <consortium name="International rice genome sequencing project (IRGSP)"/>
            <person name="Matsumoto T."/>
            <person name="Wu J."/>
            <person name="Kanamori H."/>
            <person name="Katayose Y."/>
            <person name="Fujisawa M."/>
            <person name="Namiki N."/>
            <person name="Mizuno H."/>
            <person name="Yamamoto K."/>
            <person name="Antonio B.A."/>
            <person name="Baba T."/>
            <person name="Sakata K."/>
            <person name="Nagamura Y."/>
            <person name="Aoki H."/>
            <person name="Arikawa K."/>
            <person name="Arita K."/>
            <person name="Bito T."/>
            <person name="Chiden Y."/>
            <person name="Fujitsuka N."/>
            <person name="Fukunaka R."/>
            <person name="Hamada M."/>
            <person name="Harada C."/>
            <person name="Hayashi A."/>
            <person name="Hijishita S."/>
            <person name="Honda M."/>
            <person name="Hosokawa S."/>
            <person name="Ichikawa Y."/>
            <person name="Idonuma A."/>
            <person name="Iijima M."/>
            <person name="Ikeda M."/>
            <person name="Ikeno M."/>
            <person name="Ito K."/>
            <person name="Ito S."/>
            <person name="Ito T."/>
            <person name="Ito Y."/>
            <person name="Ito Y."/>
            <person name="Iwabuchi A."/>
            <person name="Kamiya K."/>
            <person name="Karasawa W."/>
            <person name="Kurita K."/>
            <person name="Katagiri S."/>
            <person name="Kikuta A."/>
            <person name="Kobayashi H."/>
            <person name="Kobayashi N."/>
            <person name="Machita K."/>
            <person name="Maehara T."/>
            <person name="Masukawa M."/>
            <person name="Mizubayashi T."/>
            <person name="Mukai Y."/>
            <person name="Nagasaki H."/>
            <person name="Nagata Y."/>
            <person name="Naito S."/>
            <person name="Nakashima M."/>
            <person name="Nakama Y."/>
            <person name="Nakamichi Y."/>
            <person name="Nakamura M."/>
            <person name="Meguro A."/>
            <person name="Negishi M."/>
            <person name="Ohta I."/>
            <person name="Ohta T."/>
            <person name="Okamoto M."/>
            <person name="Ono N."/>
            <person name="Saji S."/>
            <person name="Sakaguchi M."/>
            <person name="Sakai K."/>
            <person name="Shibata M."/>
            <person name="Shimokawa T."/>
            <person name="Song J."/>
            <person name="Takazaki Y."/>
            <person name="Terasawa K."/>
            <person name="Tsugane M."/>
            <person name="Tsuji K."/>
            <person name="Ueda S."/>
            <person name="Waki K."/>
            <person name="Yamagata H."/>
            <person name="Yamamoto M."/>
            <person name="Yamamoto S."/>
            <person name="Yamane H."/>
            <person name="Yoshiki S."/>
            <person name="Yoshihara R."/>
            <person name="Yukawa K."/>
            <person name="Zhong H."/>
            <person name="Yano M."/>
            <person name="Yuan Q."/>
            <person name="Ouyang S."/>
            <person name="Liu J."/>
            <person name="Jones K.M."/>
            <person name="Gansberger K."/>
            <person name="Moffat K."/>
            <person name="Hill J."/>
            <person name="Bera J."/>
            <person name="Fadrosh D."/>
            <person name="Jin S."/>
            <person name="Johri S."/>
            <person name="Kim M."/>
            <person name="Overton L."/>
            <person name="Reardon M."/>
            <person name="Tsitrin T."/>
            <person name="Vuong H."/>
            <person name="Weaver B."/>
            <person name="Ciecko A."/>
            <person name="Tallon L."/>
            <person name="Jackson J."/>
            <person name="Pai G."/>
            <person name="Aken S.V."/>
            <person name="Utterback T."/>
            <person name="Reidmuller S."/>
            <person name="Feldblyum T."/>
            <person name="Hsiao J."/>
            <person name="Zismann V."/>
            <person name="Iobst S."/>
            <person name="de Vazeille A.R."/>
            <person name="Buell C.R."/>
            <person name="Ying K."/>
            <person name="Li Y."/>
            <person name="Lu T."/>
            <person name="Huang Y."/>
            <person name="Zhao Q."/>
            <person name="Feng Q."/>
            <person name="Zhang L."/>
            <person name="Zhu J."/>
            <person name="Weng Q."/>
            <person name="Mu J."/>
            <person name="Lu Y."/>
            <person name="Fan D."/>
            <person name="Liu Y."/>
            <person name="Guan J."/>
            <person name="Zhang Y."/>
            <person name="Yu S."/>
            <person name="Liu X."/>
            <person name="Zhang Y."/>
            <person name="Hong G."/>
            <person name="Han B."/>
            <person name="Choisne N."/>
            <person name="Demange N."/>
            <person name="Orjeda G."/>
            <person name="Samain S."/>
            <person name="Cattolico L."/>
            <person name="Pelletier E."/>
            <person name="Couloux A."/>
            <person name="Segurens B."/>
            <person name="Wincker P."/>
            <person name="D'Hont A."/>
            <person name="Scarpelli C."/>
            <person name="Weissenbach J."/>
            <person name="Salanoubat M."/>
            <person name="Quetier F."/>
            <person name="Yu Y."/>
            <person name="Kim H.R."/>
            <person name="Rambo T."/>
            <person name="Currie J."/>
            <person name="Collura K."/>
            <person name="Luo M."/>
            <person name="Yang T."/>
            <person name="Ammiraju J.S.S."/>
            <person name="Engler F."/>
            <person name="Soderlund C."/>
            <person name="Wing R.A."/>
            <person name="Palmer L.E."/>
            <person name="de la Bastide M."/>
            <person name="Spiegel L."/>
            <person name="Nascimento L."/>
            <person name="Zutavern T."/>
            <person name="O'Shaughnessy A."/>
            <person name="Dike S."/>
            <person name="Dedhia N."/>
            <person name="Preston R."/>
            <person name="Balija V."/>
            <person name="McCombie W.R."/>
            <person name="Chow T."/>
            <person name="Chen H."/>
            <person name="Chung M."/>
            <person name="Chen C."/>
            <person name="Shaw J."/>
            <person name="Wu H."/>
            <person name="Hsiao K."/>
            <person name="Chao Y."/>
            <person name="Chu M."/>
            <person name="Cheng C."/>
            <person name="Hour A."/>
            <person name="Lee P."/>
            <person name="Lin S."/>
            <person name="Lin Y."/>
            <person name="Liou J."/>
            <person name="Liu S."/>
            <person name="Hsing Y."/>
            <person name="Raghuvanshi S."/>
            <person name="Mohanty A."/>
            <person name="Bharti A.K."/>
            <person name="Gaur A."/>
            <person name="Gupta V."/>
            <person name="Kumar D."/>
            <person name="Ravi V."/>
            <person name="Vij S."/>
            <person name="Kapur A."/>
            <person name="Khurana P."/>
            <person name="Khurana P."/>
            <person name="Khurana J.P."/>
            <person name="Tyagi A.K."/>
            <person name="Gaikwad K."/>
            <person name="Singh A."/>
            <person name="Dalal V."/>
            <person name="Srivastava S."/>
            <person name="Dixit A."/>
            <person name="Pal A.K."/>
            <person name="Ghazi I.A."/>
            <person name="Yadav M."/>
            <person name="Pandit A."/>
            <person name="Bhargava A."/>
            <person name="Sureshbabu K."/>
            <person name="Batra K."/>
            <person name="Sharma T.R."/>
            <person name="Mohapatra T."/>
            <person name="Singh N.K."/>
            <person name="Messing J."/>
            <person name="Nelson A.B."/>
            <person name="Fuks G."/>
            <person name="Kavchok S."/>
            <person name="Keizer G."/>
            <person name="Linton E."/>
            <person name="Llaca V."/>
            <person name="Song R."/>
            <person name="Tanyolac B."/>
            <person name="Young S."/>
            <person name="Ho-Il K."/>
            <person name="Hahn J.H."/>
            <person name="Sangsakoo G."/>
            <person name="Vanavichit A."/>
            <person name="de Mattos Luiz.A.T."/>
            <person name="Zimmer P.D."/>
            <person name="Malone G."/>
            <person name="Dellagostin O."/>
            <person name="de Oliveira A.C."/>
            <person name="Bevan M."/>
            <person name="Bancroft I."/>
            <person name="Minx P."/>
            <person name="Cordum H."/>
            <person name="Wilson R."/>
            <person name="Cheng Z."/>
            <person name="Jin W."/>
            <person name="Jiang J."/>
            <person name="Leong S.A."/>
            <person name="Iwama H."/>
            <person name="Gojobori T."/>
            <person name="Itoh T."/>
            <person name="Niimura Y."/>
            <person name="Fujii Y."/>
            <person name="Habara T."/>
            <person name="Sakai H."/>
            <person name="Sato Y."/>
            <person name="Wilson G."/>
            <person name="Kumar K."/>
            <person name="McCouch S."/>
            <person name="Juretic N."/>
            <person name="Hoen D."/>
            <person name="Wright S."/>
            <person name="Bruskiewich R."/>
            <person name="Bureau T."/>
            <person name="Miyao A."/>
            <person name="Hirochika H."/>
            <person name="Nishikawa T."/>
            <person name="Kadowaki K."/>
            <person name="Sugiura M."/>
            <person name="Burr B."/>
            <person name="Sasaki T."/>
        </authorList>
    </citation>
    <scope>NUCLEOTIDE SEQUENCE [LARGE SCALE GENOMIC DNA]</scope>
    <source>
        <strain evidence="3">cv. Nipponbare</strain>
    </source>
</reference>
<keyword evidence="3" id="KW-1185">Reference proteome</keyword>
<feature type="region of interest" description="Disordered" evidence="1">
    <location>
        <begin position="1"/>
        <end position="86"/>
    </location>
</feature>
<proteinExistence type="predicted"/>
<protein>
    <submittedName>
        <fullName evidence="2">Os11g0582801 protein</fullName>
    </submittedName>
</protein>